<dbReference type="Pfam" id="PF25137">
    <property type="entry name" value="ADH_Fe_C"/>
    <property type="match status" value="1"/>
</dbReference>
<dbReference type="AlphaFoldDB" id="A0AAE3DAL1"/>
<dbReference type="FunFam" id="3.40.50.1970:FF:000003">
    <property type="entry name" value="Alcohol dehydrogenase, iron-containing"/>
    <property type="match status" value="1"/>
</dbReference>
<dbReference type="GO" id="GO:0046872">
    <property type="term" value="F:metal ion binding"/>
    <property type="evidence" value="ECO:0007669"/>
    <property type="project" value="InterPro"/>
</dbReference>
<dbReference type="PANTHER" id="PTHR11496">
    <property type="entry name" value="ALCOHOL DEHYDROGENASE"/>
    <property type="match status" value="1"/>
</dbReference>
<dbReference type="Proteomes" id="UP001198220">
    <property type="component" value="Unassembled WGS sequence"/>
</dbReference>
<dbReference type="InterPro" id="IPR039697">
    <property type="entry name" value="Alcohol_dehydrogenase_Fe"/>
</dbReference>
<evidence type="ECO:0000313" key="5">
    <source>
        <dbReference type="Proteomes" id="UP001198220"/>
    </source>
</evidence>
<dbReference type="GO" id="GO:0004022">
    <property type="term" value="F:alcohol dehydrogenase (NAD+) activity"/>
    <property type="evidence" value="ECO:0007669"/>
    <property type="project" value="UniProtKB-ARBA"/>
</dbReference>
<feature type="domain" description="Fe-containing alcohol dehydrogenase-like C-terminal" evidence="3">
    <location>
        <begin position="172"/>
        <end position="376"/>
    </location>
</feature>
<dbReference type="RefSeq" id="WP_118771594.1">
    <property type="nucleotide sequence ID" value="NZ_JAJEPS010000012.1"/>
</dbReference>
<protein>
    <submittedName>
        <fullName evidence="4">Iron-containing alcohol dehydrogenase</fullName>
    </submittedName>
</protein>
<evidence type="ECO:0000313" key="4">
    <source>
        <dbReference type="EMBL" id="MCC2126933.1"/>
    </source>
</evidence>
<dbReference type="Pfam" id="PF00465">
    <property type="entry name" value="Fe-ADH"/>
    <property type="match status" value="1"/>
</dbReference>
<dbReference type="Gene3D" id="3.40.50.1970">
    <property type="match status" value="1"/>
</dbReference>
<reference evidence="4 5" key="1">
    <citation type="submission" date="2021-10" db="EMBL/GenBank/DDBJ databases">
        <title>Anaerobic single-cell dispensing facilitates the cultivation of human gut bacteria.</title>
        <authorList>
            <person name="Afrizal A."/>
        </authorList>
    </citation>
    <scope>NUCLEOTIDE SEQUENCE [LARGE SCALE GENOMIC DNA]</scope>
    <source>
        <strain evidence="4 5">CLA-AA-H276</strain>
    </source>
</reference>
<evidence type="ECO:0000259" key="2">
    <source>
        <dbReference type="Pfam" id="PF00465"/>
    </source>
</evidence>
<dbReference type="InterPro" id="IPR001670">
    <property type="entry name" value="ADH_Fe/GldA"/>
</dbReference>
<dbReference type="InterPro" id="IPR056798">
    <property type="entry name" value="ADH_Fe_C"/>
</dbReference>
<proteinExistence type="predicted"/>
<evidence type="ECO:0000259" key="3">
    <source>
        <dbReference type="Pfam" id="PF25137"/>
    </source>
</evidence>
<feature type="domain" description="Alcohol dehydrogenase iron-type/glycerol dehydrogenase GldA" evidence="2">
    <location>
        <begin position="25"/>
        <end position="160"/>
    </location>
</feature>
<dbReference type="FunFam" id="1.20.1090.10:FF:000001">
    <property type="entry name" value="Aldehyde-alcohol dehydrogenase"/>
    <property type="match status" value="1"/>
</dbReference>
<sequence length="384" mass="41892">MAKDMFHVGTQVLIGKERFSGIFDGMTKVLIVTDKFMHESGTVSYVTDVLDHLKVEWKIFSEVRPDPDIMTVSKGVAMILEFQPQAVVALGGGSSIDAAKAIVYFAAKESNAPRCKFVAIPTTSGTGSEMTNFAVISNPEKAAKYPLVNDELYPDIAVLDAELVKTVPPAITAATGMDVFTHAVEAFVCTEANHFTDACAEKAMKLVRSYLLRCYKNPEDMEARQGMHDASCLAGIAFTNAGLGLVHGMAHTFGAHFHVPHGKANAILLPYVMGFNAGCYDSQLTDVAKKYARISRLLRIEGPGIRQSAFSLIRTMRQYNTRLGIPATIKELGISKEEFESVLDEMCKAAKADNCTSTNPRECTPEDIRKIFLQAYDGKIGTGR</sequence>
<keyword evidence="5" id="KW-1185">Reference proteome</keyword>
<dbReference type="EMBL" id="JAJEPS010000012">
    <property type="protein sequence ID" value="MCC2126933.1"/>
    <property type="molecule type" value="Genomic_DNA"/>
</dbReference>
<dbReference type="PANTHER" id="PTHR11496:SF83">
    <property type="entry name" value="HYDROXYACID-OXOACID TRANSHYDROGENASE, MITOCHONDRIAL"/>
    <property type="match status" value="1"/>
</dbReference>
<comment type="caution">
    <text evidence="4">The sequence shown here is derived from an EMBL/GenBank/DDBJ whole genome shotgun (WGS) entry which is preliminary data.</text>
</comment>
<accession>A0AAE3DAL1</accession>
<gene>
    <name evidence="4" type="ORF">LKD36_12220</name>
</gene>
<evidence type="ECO:0000256" key="1">
    <source>
        <dbReference type="ARBA" id="ARBA00023002"/>
    </source>
</evidence>
<dbReference type="Gene3D" id="1.20.1090.10">
    <property type="entry name" value="Dehydroquinate synthase-like - alpha domain"/>
    <property type="match status" value="1"/>
</dbReference>
<dbReference type="CDD" id="cd08180">
    <property type="entry name" value="PDD"/>
    <property type="match status" value="1"/>
</dbReference>
<dbReference type="InterPro" id="IPR018211">
    <property type="entry name" value="ADH_Fe_CS"/>
</dbReference>
<keyword evidence="1" id="KW-0560">Oxidoreductase</keyword>
<dbReference type="PROSITE" id="PS00913">
    <property type="entry name" value="ADH_IRON_1"/>
    <property type="match status" value="1"/>
</dbReference>
<dbReference type="SUPFAM" id="SSF56796">
    <property type="entry name" value="Dehydroquinate synthase-like"/>
    <property type="match status" value="1"/>
</dbReference>
<organism evidence="4 5">
    <name type="scientific">Hominiventricola filiformis</name>
    <dbReference type="NCBI Taxonomy" id="2885352"/>
    <lineage>
        <taxon>Bacteria</taxon>
        <taxon>Bacillati</taxon>
        <taxon>Bacillota</taxon>
        <taxon>Clostridia</taxon>
        <taxon>Lachnospirales</taxon>
        <taxon>Lachnospiraceae</taxon>
        <taxon>Hominiventricola</taxon>
    </lineage>
</organism>
<name>A0AAE3DAL1_9FIRM</name>